<dbReference type="InterPro" id="IPR018490">
    <property type="entry name" value="cNMP-bd_dom_sf"/>
</dbReference>
<organism evidence="2 3">
    <name type="scientific">Maritimibacter harenae</name>
    <dbReference type="NCBI Taxonomy" id="2606218"/>
    <lineage>
        <taxon>Bacteria</taxon>
        <taxon>Pseudomonadati</taxon>
        <taxon>Pseudomonadota</taxon>
        <taxon>Alphaproteobacteria</taxon>
        <taxon>Rhodobacterales</taxon>
        <taxon>Roseobacteraceae</taxon>
        <taxon>Maritimibacter</taxon>
    </lineage>
</organism>
<dbReference type="GO" id="GO:0005829">
    <property type="term" value="C:cytosol"/>
    <property type="evidence" value="ECO:0007669"/>
    <property type="project" value="TreeGrafter"/>
</dbReference>
<dbReference type="Gene3D" id="2.60.120.10">
    <property type="entry name" value="Jelly Rolls"/>
    <property type="match status" value="1"/>
</dbReference>
<reference evidence="2 3" key="1">
    <citation type="submission" date="2019-12" db="EMBL/GenBank/DDBJ databases">
        <title>Maritimibacter sp. nov. sp. isolated from sea sand.</title>
        <authorList>
            <person name="Kim J."/>
            <person name="Jeong S.E."/>
            <person name="Jung H.S."/>
            <person name="Jeon C.O."/>
        </authorList>
    </citation>
    <scope>NUCLEOTIDE SEQUENCE [LARGE SCALE GENOMIC DNA]</scope>
    <source>
        <strain evidence="2 3">DP07</strain>
    </source>
</reference>
<dbReference type="InterPro" id="IPR014710">
    <property type="entry name" value="RmlC-like_jellyroll"/>
</dbReference>
<protein>
    <submittedName>
        <fullName evidence="2">Cyclic nucleotide-binding domain-containing protein</fullName>
    </submittedName>
</protein>
<dbReference type="Proteomes" id="UP000467322">
    <property type="component" value="Unassembled WGS sequence"/>
</dbReference>
<evidence type="ECO:0000313" key="3">
    <source>
        <dbReference type="Proteomes" id="UP000467322"/>
    </source>
</evidence>
<evidence type="ECO:0000259" key="1">
    <source>
        <dbReference type="PROSITE" id="PS50042"/>
    </source>
</evidence>
<dbReference type="EMBL" id="WTUX01000021">
    <property type="protein sequence ID" value="MZR15010.1"/>
    <property type="molecule type" value="Genomic_DNA"/>
</dbReference>
<feature type="domain" description="Cyclic nucleotide-binding" evidence="1">
    <location>
        <begin position="1"/>
        <end position="116"/>
    </location>
</feature>
<dbReference type="Pfam" id="PF00027">
    <property type="entry name" value="cNMP_binding"/>
    <property type="match status" value="1"/>
</dbReference>
<dbReference type="RefSeq" id="WP_161353355.1">
    <property type="nucleotide sequence ID" value="NZ_WTUX01000021.1"/>
</dbReference>
<dbReference type="PANTHER" id="PTHR24567:SF74">
    <property type="entry name" value="HTH-TYPE TRANSCRIPTIONAL REGULATOR ARCR"/>
    <property type="match status" value="1"/>
</dbReference>
<comment type="caution">
    <text evidence="2">The sequence shown here is derived from an EMBL/GenBank/DDBJ whole genome shotgun (WGS) entry which is preliminary data.</text>
</comment>
<dbReference type="AlphaFoldDB" id="A0A845M3T4"/>
<name>A0A845M3T4_9RHOB</name>
<accession>A0A845M3T4</accession>
<dbReference type="PANTHER" id="PTHR24567">
    <property type="entry name" value="CRP FAMILY TRANSCRIPTIONAL REGULATORY PROTEIN"/>
    <property type="match status" value="1"/>
</dbReference>
<dbReference type="InterPro" id="IPR050397">
    <property type="entry name" value="Env_Response_Regulators"/>
</dbReference>
<dbReference type="SUPFAM" id="SSF51206">
    <property type="entry name" value="cAMP-binding domain-like"/>
    <property type="match status" value="1"/>
</dbReference>
<dbReference type="InterPro" id="IPR000595">
    <property type="entry name" value="cNMP-bd_dom"/>
</dbReference>
<dbReference type="PROSITE" id="PS50042">
    <property type="entry name" value="CNMP_BINDING_3"/>
    <property type="match status" value="1"/>
</dbReference>
<sequence length="176" mass="19224">MQGMFDRLFDGARRVVADAGTVLFRTGDGVQSLYRLSSGAVDLRRVTPEGTELVLQRAGPGEVLAEASAYSAVYHCDGVVAAKHTEVLSIPVASFRAPLRADPDLSEAWAKALSRSVQAARTRAELRTIRTVRGRLDAWLALGGTLPEKGRYQDLAAELGTTREALYRELSRRRQP</sequence>
<dbReference type="GO" id="GO:0003700">
    <property type="term" value="F:DNA-binding transcription factor activity"/>
    <property type="evidence" value="ECO:0007669"/>
    <property type="project" value="TreeGrafter"/>
</dbReference>
<gene>
    <name evidence="2" type="ORF">GQE99_18475</name>
</gene>
<keyword evidence="3" id="KW-1185">Reference proteome</keyword>
<proteinExistence type="predicted"/>
<evidence type="ECO:0000313" key="2">
    <source>
        <dbReference type="EMBL" id="MZR15010.1"/>
    </source>
</evidence>
<dbReference type="CDD" id="cd00038">
    <property type="entry name" value="CAP_ED"/>
    <property type="match status" value="1"/>
</dbReference>